<evidence type="ECO:0000256" key="1">
    <source>
        <dbReference type="SAM" id="MobiDB-lite"/>
    </source>
</evidence>
<reference evidence="3" key="2">
    <citation type="submission" date="2015-01" db="EMBL/GenBank/DDBJ databases">
        <title>Evolutionary Origins and Diversification of the Mycorrhizal Mutualists.</title>
        <authorList>
            <consortium name="DOE Joint Genome Institute"/>
            <consortium name="Mycorrhizal Genomics Consortium"/>
            <person name="Kohler A."/>
            <person name="Kuo A."/>
            <person name="Nagy L.G."/>
            <person name="Floudas D."/>
            <person name="Copeland A."/>
            <person name="Barry K.W."/>
            <person name="Cichocki N."/>
            <person name="Veneault-Fourrey C."/>
            <person name="LaButti K."/>
            <person name="Lindquist E.A."/>
            <person name="Lipzen A."/>
            <person name="Lundell T."/>
            <person name="Morin E."/>
            <person name="Murat C."/>
            <person name="Riley R."/>
            <person name="Ohm R."/>
            <person name="Sun H."/>
            <person name="Tunlid A."/>
            <person name="Henrissat B."/>
            <person name="Grigoriev I.V."/>
            <person name="Hibbett D.S."/>
            <person name="Martin F."/>
        </authorList>
    </citation>
    <scope>NUCLEOTIDE SEQUENCE [LARGE SCALE GENOMIC DNA]</scope>
    <source>
        <strain evidence="3">MAFF 305830</strain>
    </source>
</reference>
<dbReference type="AlphaFoldDB" id="A0A0C3BSF3"/>
<evidence type="ECO:0000313" key="2">
    <source>
        <dbReference type="EMBL" id="KIM34326.1"/>
    </source>
</evidence>
<reference evidence="2 3" key="1">
    <citation type="submission" date="2014-04" db="EMBL/GenBank/DDBJ databases">
        <authorList>
            <consortium name="DOE Joint Genome Institute"/>
            <person name="Kuo A."/>
            <person name="Zuccaro A."/>
            <person name="Kohler A."/>
            <person name="Nagy L.G."/>
            <person name="Floudas D."/>
            <person name="Copeland A."/>
            <person name="Barry K.W."/>
            <person name="Cichocki N."/>
            <person name="Veneault-Fourrey C."/>
            <person name="LaButti K."/>
            <person name="Lindquist E.A."/>
            <person name="Lipzen A."/>
            <person name="Lundell T."/>
            <person name="Morin E."/>
            <person name="Murat C."/>
            <person name="Sun H."/>
            <person name="Tunlid A."/>
            <person name="Henrissat B."/>
            <person name="Grigoriev I.V."/>
            <person name="Hibbett D.S."/>
            <person name="Martin F."/>
            <person name="Nordberg H.P."/>
            <person name="Cantor M.N."/>
            <person name="Hua S.X."/>
        </authorList>
    </citation>
    <scope>NUCLEOTIDE SEQUENCE [LARGE SCALE GENOMIC DNA]</scope>
    <source>
        <strain evidence="2 3">MAFF 305830</strain>
    </source>
</reference>
<protein>
    <submittedName>
        <fullName evidence="2">Uncharacterized protein</fullName>
    </submittedName>
</protein>
<sequence length="468" mass="50417">MIDSLSSSVSTKHIPVSEGSTFRWLKQCARTIAKKAREKRNAKDVTLKSEIVDSHNERDNFIITIKRSHEVPSSTVSPSIQPGEKLVITEAPKVSQPGQVNDSSKEATGTRPTSSEANERVITGTQSSIVQLCTAFRDTVYSELSPACASTHCSPRQSQASVSPPMSPSFLHPRQAPRPPLCKAGDCDTVVSSLDVRLPCTTEVALGKPTQPTYHNDTSVDTVGGTINSSPSNLSGIVGFPSTGSGLELIGAALLGYPQPSHENYDLNASCSSLDAQAVNDRSFSLLLETMEYCTLVRRSSKRTSCKSATTFSIPSCRSVPENLVDSCSSLDDLLKRTSYSSTRSPSSRPAIFFELISGAVQSQDSGPEVPPPRNMIELWSALSARVTKESLASLRAREMLQSISECDVENKTISASQSCPSPLLESQRRDASDLMMQNMPFLFRGGYDPSEQRRSGLAVSSSIGIAI</sequence>
<feature type="compositionally biased region" description="Polar residues" evidence="1">
    <location>
        <begin position="152"/>
        <end position="164"/>
    </location>
</feature>
<keyword evidence="3" id="KW-1185">Reference proteome</keyword>
<feature type="compositionally biased region" description="Polar residues" evidence="1">
    <location>
        <begin position="96"/>
        <end position="116"/>
    </location>
</feature>
<feature type="region of interest" description="Disordered" evidence="1">
    <location>
        <begin position="91"/>
        <end position="122"/>
    </location>
</feature>
<gene>
    <name evidence="2" type="ORF">M408DRAFT_94100</name>
</gene>
<evidence type="ECO:0000313" key="3">
    <source>
        <dbReference type="Proteomes" id="UP000054097"/>
    </source>
</evidence>
<proteinExistence type="predicted"/>
<dbReference type="HOGENOM" id="CLU_584171_0_0_1"/>
<dbReference type="EMBL" id="KN824277">
    <property type="protein sequence ID" value="KIM34326.1"/>
    <property type="molecule type" value="Genomic_DNA"/>
</dbReference>
<accession>A0A0C3BSF3</accession>
<name>A0A0C3BSF3_SERVB</name>
<feature type="region of interest" description="Disordered" evidence="1">
    <location>
        <begin position="152"/>
        <end position="177"/>
    </location>
</feature>
<dbReference type="Proteomes" id="UP000054097">
    <property type="component" value="Unassembled WGS sequence"/>
</dbReference>
<organism evidence="2 3">
    <name type="scientific">Serendipita vermifera MAFF 305830</name>
    <dbReference type="NCBI Taxonomy" id="933852"/>
    <lineage>
        <taxon>Eukaryota</taxon>
        <taxon>Fungi</taxon>
        <taxon>Dikarya</taxon>
        <taxon>Basidiomycota</taxon>
        <taxon>Agaricomycotina</taxon>
        <taxon>Agaricomycetes</taxon>
        <taxon>Sebacinales</taxon>
        <taxon>Serendipitaceae</taxon>
        <taxon>Serendipita</taxon>
    </lineage>
</organism>